<evidence type="ECO:0000256" key="1">
    <source>
        <dbReference type="ARBA" id="ARBA00005168"/>
    </source>
</evidence>
<dbReference type="Pfam" id="PF01218">
    <property type="entry name" value="Coprogen_oxidas"/>
    <property type="match status" value="1"/>
</dbReference>
<sequence>MGLSKEINGDFALEKRKSTDNVEYESSAKKIKIENLIGKNKEGFSANSEVLENNQTDGRENGQDHSDSDEVASGGEEREYDAKGESSSESNGVVKDKDIHQEKSSPISPVGRGNHNKPVYLQVEEFILRMQESLCKVLSDFDGKKYSYDRWVREGHGYGITRVLQGGSVIEKSCVNVSVMEGSLKLSTPLHEIRHKSLGNKDYRYRLAGLTIVIHPTNPFAPSTHANYRYFEMFDAENRDAEPIAYWYGGGADLTPSYVIDEDVVFFHAIHKSVCDKYDPRYYHTFKKKCDEYFYLPNRGECRGVGGIFFDDLDNKPAAELFEFIRDLSRAFLSSYMPILHRRMNTPYTAKNKEWQLIRRGRSAEFNLCFDRGTKFGITNSVRAESILSSIPLNCIFFYNYKPKKGSLEALSQEIFRNPRQWV</sequence>
<evidence type="ECO:0000313" key="8">
    <source>
        <dbReference type="EMBL" id="OMH85602.1"/>
    </source>
</evidence>
<keyword evidence="9" id="KW-1185">Reference proteome</keyword>
<dbReference type="PANTHER" id="PTHR10755:SF0">
    <property type="entry name" value="OXYGEN-DEPENDENT COPROPORPHYRINOGEN-III OXIDASE, MITOCHONDRIAL"/>
    <property type="match status" value="1"/>
</dbReference>
<dbReference type="InterPro" id="IPR001260">
    <property type="entry name" value="Coprogen_oxidase_aer"/>
</dbReference>
<organism evidence="8 9">
    <name type="scientific">Zancudomyces culisetae</name>
    <name type="common">Gut fungus</name>
    <name type="synonym">Smittium culisetae</name>
    <dbReference type="NCBI Taxonomy" id="1213189"/>
    <lineage>
        <taxon>Eukaryota</taxon>
        <taxon>Fungi</taxon>
        <taxon>Fungi incertae sedis</taxon>
        <taxon>Zoopagomycota</taxon>
        <taxon>Kickxellomycotina</taxon>
        <taxon>Harpellomycetes</taxon>
        <taxon>Harpellales</taxon>
        <taxon>Legeriomycetaceae</taxon>
        <taxon>Zancudomyces</taxon>
    </lineage>
</organism>
<dbReference type="PANTHER" id="PTHR10755">
    <property type="entry name" value="COPROPORPHYRINOGEN III OXIDASE, MITOCHONDRIAL"/>
    <property type="match status" value="1"/>
</dbReference>
<feature type="compositionally biased region" description="Polar residues" evidence="7">
    <location>
        <begin position="45"/>
        <end position="56"/>
    </location>
</feature>
<evidence type="ECO:0000256" key="7">
    <source>
        <dbReference type="SAM" id="MobiDB-lite"/>
    </source>
</evidence>
<dbReference type="GO" id="GO:0005737">
    <property type="term" value="C:cytoplasm"/>
    <property type="evidence" value="ECO:0007669"/>
    <property type="project" value="TreeGrafter"/>
</dbReference>
<keyword evidence="5" id="KW-0560">Oxidoreductase</keyword>
<dbReference type="OrthoDB" id="15318at2759"/>
<accession>A0A1R1PXE2</accession>
<feature type="compositionally biased region" description="Basic and acidic residues" evidence="7">
    <location>
        <begin position="12"/>
        <end position="30"/>
    </location>
</feature>
<feature type="compositionally biased region" description="Basic and acidic residues" evidence="7">
    <location>
        <begin position="94"/>
        <end position="103"/>
    </location>
</feature>
<dbReference type="InterPro" id="IPR036406">
    <property type="entry name" value="Coprogen_oxidase_aer_sf"/>
</dbReference>
<evidence type="ECO:0000256" key="4">
    <source>
        <dbReference type="ARBA" id="ARBA00012869"/>
    </source>
</evidence>
<reference evidence="9" key="1">
    <citation type="submission" date="2017-01" db="EMBL/GenBank/DDBJ databases">
        <authorList>
            <person name="Wang Y."/>
            <person name="White M."/>
            <person name="Kvist S."/>
            <person name="Moncalvo J.-M."/>
        </authorList>
    </citation>
    <scope>NUCLEOTIDE SEQUENCE [LARGE SCALE GENOMIC DNA]</scope>
    <source>
        <strain evidence="9">COL-18-3</strain>
    </source>
</reference>
<evidence type="ECO:0000256" key="6">
    <source>
        <dbReference type="ARBA" id="ARBA00023244"/>
    </source>
</evidence>
<dbReference type="EMBL" id="LSSK01000070">
    <property type="protein sequence ID" value="OMH85602.1"/>
    <property type="molecule type" value="Genomic_DNA"/>
</dbReference>
<dbReference type="GO" id="GO:0006782">
    <property type="term" value="P:protoporphyrinogen IX biosynthetic process"/>
    <property type="evidence" value="ECO:0007669"/>
    <property type="project" value="UniProtKB-UniPathway"/>
</dbReference>
<feature type="region of interest" description="Disordered" evidence="7">
    <location>
        <begin position="1"/>
        <end position="30"/>
    </location>
</feature>
<name>A0A1R1PXE2_ZANCU</name>
<dbReference type="SUPFAM" id="SSF102886">
    <property type="entry name" value="Coproporphyrinogen III oxidase"/>
    <property type="match status" value="1"/>
</dbReference>
<comment type="pathway">
    <text evidence="1">Porphyrin-containing compound metabolism; protoporphyrin-IX biosynthesis; protoporphyrinogen-IX from coproporphyrinogen-III (O2 route): step 1/1.</text>
</comment>
<comment type="subunit">
    <text evidence="3">Homodimer.</text>
</comment>
<feature type="compositionally biased region" description="Basic and acidic residues" evidence="7">
    <location>
        <begin position="57"/>
        <end position="68"/>
    </location>
</feature>
<gene>
    <name evidence="8" type="ORF">AX774_g836</name>
</gene>
<proteinExistence type="inferred from homology"/>
<feature type="compositionally biased region" description="Basic and acidic residues" evidence="7">
    <location>
        <begin position="75"/>
        <end position="86"/>
    </location>
</feature>
<evidence type="ECO:0000256" key="2">
    <source>
        <dbReference type="ARBA" id="ARBA00010644"/>
    </source>
</evidence>
<dbReference type="Proteomes" id="UP000188320">
    <property type="component" value="Unassembled WGS sequence"/>
</dbReference>
<dbReference type="GO" id="GO:0004109">
    <property type="term" value="F:coproporphyrinogen oxidase activity"/>
    <property type="evidence" value="ECO:0007669"/>
    <property type="project" value="UniProtKB-EC"/>
</dbReference>
<dbReference type="UniPathway" id="UPA00251">
    <property type="reaction ID" value="UER00322"/>
</dbReference>
<dbReference type="PRINTS" id="PR00073">
    <property type="entry name" value="COPRGNOXDASE"/>
</dbReference>
<dbReference type="NCBIfam" id="NF003727">
    <property type="entry name" value="PRK05330.1"/>
    <property type="match status" value="1"/>
</dbReference>
<keyword evidence="6" id="KW-0627">Porphyrin biosynthesis</keyword>
<dbReference type="Gene3D" id="3.40.1500.10">
    <property type="entry name" value="Coproporphyrinogen III oxidase, aerobic"/>
    <property type="match status" value="1"/>
</dbReference>
<protein>
    <recommendedName>
        <fullName evidence="4">coproporphyrinogen oxidase</fullName>
        <ecNumber evidence="4">1.3.3.3</ecNumber>
    </recommendedName>
</protein>
<comment type="caution">
    <text evidence="8">The sequence shown here is derived from an EMBL/GenBank/DDBJ whole genome shotgun (WGS) entry which is preliminary data.</text>
</comment>
<dbReference type="EC" id="1.3.3.3" evidence="4"/>
<feature type="region of interest" description="Disordered" evidence="7">
    <location>
        <begin position="42"/>
        <end position="115"/>
    </location>
</feature>
<comment type="similarity">
    <text evidence="2">Belongs to the aerobic coproporphyrinogen-III oxidase family.</text>
</comment>
<dbReference type="AlphaFoldDB" id="A0A1R1PXE2"/>
<evidence type="ECO:0000313" key="9">
    <source>
        <dbReference type="Proteomes" id="UP000188320"/>
    </source>
</evidence>
<evidence type="ECO:0000256" key="3">
    <source>
        <dbReference type="ARBA" id="ARBA00011738"/>
    </source>
</evidence>
<evidence type="ECO:0000256" key="5">
    <source>
        <dbReference type="ARBA" id="ARBA00023002"/>
    </source>
</evidence>